<proteinExistence type="predicted"/>
<dbReference type="eggNOG" id="ENOG502S6QT">
    <property type="taxonomic scope" value="Eukaryota"/>
</dbReference>
<evidence type="ECO:0000256" key="1">
    <source>
        <dbReference type="SAM" id="SignalP"/>
    </source>
</evidence>
<dbReference type="HOGENOM" id="CLU_786066_0_0_1"/>
<dbReference type="KEGG" id="pti:PHATRDRAFT_49300"/>
<feature type="signal peptide" evidence="1">
    <location>
        <begin position="1"/>
        <end position="21"/>
    </location>
</feature>
<name>B7GA53_PHATC</name>
<feature type="chain" id="PRO_5002853055" description="DUF6816 domain-containing protein" evidence="1">
    <location>
        <begin position="22"/>
        <end position="310"/>
    </location>
</feature>
<dbReference type="InParanoid" id="B7GA53"/>
<dbReference type="InterPro" id="IPR049213">
    <property type="entry name" value="DUF6816"/>
</dbReference>
<dbReference type="EMBL" id="CM000623">
    <property type="protein sequence ID" value="EEC44557.1"/>
    <property type="molecule type" value="Genomic_DNA"/>
</dbReference>
<dbReference type="Proteomes" id="UP000000759">
    <property type="component" value="Chromosome 21"/>
</dbReference>
<evidence type="ECO:0000259" key="2">
    <source>
        <dbReference type="Pfam" id="PF20670"/>
    </source>
</evidence>
<keyword evidence="1" id="KW-0732">Signal</keyword>
<dbReference type="OMA" id="FCNARES"/>
<accession>B7GA53</accession>
<reference evidence="4" key="2">
    <citation type="submission" date="2008-08" db="EMBL/GenBank/DDBJ databases">
        <authorList>
            <consortium name="Diatom Consortium"/>
            <person name="Grigoriev I."/>
            <person name="Grimwood J."/>
            <person name="Kuo A."/>
            <person name="Otillar R.P."/>
            <person name="Salamov A."/>
            <person name="Detter J.C."/>
            <person name="Lindquist E."/>
            <person name="Shapiro H."/>
            <person name="Lucas S."/>
            <person name="Glavina del Rio T."/>
            <person name="Pitluck S."/>
            <person name="Rokhsar D."/>
            <person name="Bowler C."/>
        </authorList>
    </citation>
    <scope>GENOME REANNOTATION</scope>
    <source>
        <strain evidence="4">CCAP 1055/1</strain>
    </source>
</reference>
<sequence>MVLRFLVAMVGCWHGLVPTHSLDLRRHATTSVAMDRRHLLRQTLGILPIATSVVTVEKVNALEANGLAARLQKKDPALLKNRIFNIPPAAQVYPSWLRGSWKVSSNLNGYLFPSRKITKERVTQNPVVPGFQKCSVVTTADIGKEGVEYVWRIDASTGLEDRTANFPAAINAYLGYKAVNDVVYDARANPNRISIDFVDYKTVNAERVELFCNARESETYTDATTNEPIFVCREYARQVTFGAGSTVGVPRQVGTNYAHFWTWKQQGTDRIVGNLLTAGFLDPQDSLYFEEPTLPVVIYSHLMKGQRIST</sequence>
<organism evidence="3 4">
    <name type="scientific">Phaeodactylum tricornutum (strain CCAP 1055/1)</name>
    <dbReference type="NCBI Taxonomy" id="556484"/>
    <lineage>
        <taxon>Eukaryota</taxon>
        <taxon>Sar</taxon>
        <taxon>Stramenopiles</taxon>
        <taxon>Ochrophyta</taxon>
        <taxon>Bacillariophyta</taxon>
        <taxon>Bacillariophyceae</taxon>
        <taxon>Bacillariophycidae</taxon>
        <taxon>Naviculales</taxon>
        <taxon>Phaeodactylaceae</taxon>
        <taxon>Phaeodactylum</taxon>
    </lineage>
</organism>
<dbReference type="RefSeq" id="XP_002183888.1">
    <property type="nucleotide sequence ID" value="XM_002183852.1"/>
</dbReference>
<evidence type="ECO:0000313" key="4">
    <source>
        <dbReference type="Proteomes" id="UP000000759"/>
    </source>
</evidence>
<dbReference type="Pfam" id="PF20670">
    <property type="entry name" value="DUF6816"/>
    <property type="match status" value="1"/>
</dbReference>
<reference evidence="3 4" key="1">
    <citation type="journal article" date="2008" name="Nature">
        <title>The Phaeodactylum genome reveals the evolutionary history of diatom genomes.</title>
        <authorList>
            <person name="Bowler C."/>
            <person name="Allen A.E."/>
            <person name="Badger J.H."/>
            <person name="Grimwood J."/>
            <person name="Jabbari K."/>
            <person name="Kuo A."/>
            <person name="Maheswari U."/>
            <person name="Martens C."/>
            <person name="Maumus F."/>
            <person name="Otillar R.P."/>
            <person name="Rayko E."/>
            <person name="Salamov A."/>
            <person name="Vandepoele K."/>
            <person name="Beszteri B."/>
            <person name="Gruber A."/>
            <person name="Heijde M."/>
            <person name="Katinka M."/>
            <person name="Mock T."/>
            <person name="Valentin K."/>
            <person name="Verret F."/>
            <person name="Berges J.A."/>
            <person name="Brownlee C."/>
            <person name="Cadoret J.P."/>
            <person name="Chiovitti A."/>
            <person name="Choi C.J."/>
            <person name="Coesel S."/>
            <person name="De Martino A."/>
            <person name="Detter J.C."/>
            <person name="Durkin C."/>
            <person name="Falciatore A."/>
            <person name="Fournet J."/>
            <person name="Haruta M."/>
            <person name="Huysman M.J."/>
            <person name="Jenkins B.D."/>
            <person name="Jiroutova K."/>
            <person name="Jorgensen R.E."/>
            <person name="Joubert Y."/>
            <person name="Kaplan A."/>
            <person name="Kroger N."/>
            <person name="Kroth P.G."/>
            <person name="La Roche J."/>
            <person name="Lindquist E."/>
            <person name="Lommer M."/>
            <person name="Martin-Jezequel V."/>
            <person name="Lopez P.J."/>
            <person name="Lucas S."/>
            <person name="Mangogna M."/>
            <person name="McGinnis K."/>
            <person name="Medlin L.K."/>
            <person name="Montsant A."/>
            <person name="Oudot-Le Secq M.P."/>
            <person name="Napoli C."/>
            <person name="Obornik M."/>
            <person name="Parker M.S."/>
            <person name="Petit J.L."/>
            <person name="Porcel B.M."/>
            <person name="Poulsen N."/>
            <person name="Robison M."/>
            <person name="Rychlewski L."/>
            <person name="Rynearson T.A."/>
            <person name="Schmutz J."/>
            <person name="Shapiro H."/>
            <person name="Siaut M."/>
            <person name="Stanley M."/>
            <person name="Sussman M.R."/>
            <person name="Taylor A.R."/>
            <person name="Vardi A."/>
            <person name="von Dassow P."/>
            <person name="Vyverman W."/>
            <person name="Willis A."/>
            <person name="Wyrwicz L.S."/>
            <person name="Rokhsar D.S."/>
            <person name="Weissenbach J."/>
            <person name="Armbrust E.V."/>
            <person name="Green B.R."/>
            <person name="Van de Peer Y."/>
            <person name="Grigoriev I.V."/>
        </authorList>
    </citation>
    <scope>NUCLEOTIDE SEQUENCE [LARGE SCALE GENOMIC DNA]</scope>
    <source>
        <strain evidence="3 4">CCAP 1055/1</strain>
    </source>
</reference>
<gene>
    <name evidence="3" type="ORF">PHATRDRAFT_49300</name>
</gene>
<dbReference type="AlphaFoldDB" id="B7GA53"/>
<feature type="domain" description="DUF6816" evidence="2">
    <location>
        <begin position="89"/>
        <end position="303"/>
    </location>
</feature>
<keyword evidence="4" id="KW-1185">Reference proteome</keyword>
<dbReference type="GeneID" id="7195580"/>
<dbReference type="OrthoDB" id="195555at2759"/>
<dbReference type="PaxDb" id="2850-Phatr49300"/>
<protein>
    <recommendedName>
        <fullName evidence="2">DUF6816 domain-containing protein</fullName>
    </recommendedName>
</protein>
<evidence type="ECO:0000313" key="3">
    <source>
        <dbReference type="EMBL" id="EEC44557.1"/>
    </source>
</evidence>